<name>A0A850PQP6_9MYCO</name>
<dbReference type="InterPro" id="IPR051910">
    <property type="entry name" value="ComF/GntX_DNA_util-trans"/>
</dbReference>
<comment type="caution">
    <text evidence="1">The sequence shown here is derived from an EMBL/GenBank/DDBJ whole genome shotgun (WGS) entry which is preliminary data.</text>
</comment>
<dbReference type="RefSeq" id="WP_178360921.1">
    <property type="nucleotide sequence ID" value="NZ_JABFYL010000045.1"/>
</dbReference>
<dbReference type="Gene3D" id="3.40.50.2020">
    <property type="match status" value="1"/>
</dbReference>
<dbReference type="AlphaFoldDB" id="A0A850PQP6"/>
<organism evidence="1 2">
    <name type="scientific">Mycolicibacterium hippocampi</name>
    <dbReference type="NCBI Taxonomy" id="659824"/>
    <lineage>
        <taxon>Bacteria</taxon>
        <taxon>Bacillati</taxon>
        <taxon>Actinomycetota</taxon>
        <taxon>Actinomycetes</taxon>
        <taxon>Mycobacteriales</taxon>
        <taxon>Mycobacteriaceae</taxon>
        <taxon>Mycolicibacterium</taxon>
    </lineage>
</organism>
<dbReference type="SUPFAM" id="SSF53271">
    <property type="entry name" value="PRTase-like"/>
    <property type="match status" value="1"/>
</dbReference>
<dbReference type="Proteomes" id="UP000570517">
    <property type="component" value="Unassembled WGS sequence"/>
</dbReference>
<protein>
    <submittedName>
        <fullName evidence="1">ComF family protein</fullName>
    </submittedName>
</protein>
<dbReference type="EMBL" id="JABFYL010000045">
    <property type="protein sequence ID" value="NVN52691.1"/>
    <property type="molecule type" value="Genomic_DNA"/>
</dbReference>
<evidence type="ECO:0000313" key="2">
    <source>
        <dbReference type="Proteomes" id="UP000570517"/>
    </source>
</evidence>
<sequence>MLDLVIPLQCGGCGAPATPWCAVCDADLTVKPDEPHLVTPRLDPGVPVLSLGRYAGPRRRAVVAVKERGRADLIDPLAAALHVALENLLTWGVLDTPLTLVPAPTRRSAARRRGGDPVTRMARRAIGGLPGLTVMPALRLKAFTRDSVGLSSADRQRNIAGRVRATAPVPGPVVLVDDVVTTGATATESVRVLQTCGAEVVAVLALAHA</sequence>
<dbReference type="InterPro" id="IPR029057">
    <property type="entry name" value="PRTase-like"/>
</dbReference>
<dbReference type="PANTHER" id="PTHR47505:SF1">
    <property type="entry name" value="DNA UTILIZATION PROTEIN YHGH"/>
    <property type="match status" value="1"/>
</dbReference>
<gene>
    <name evidence="1" type="ORF">HLY00_4400</name>
</gene>
<reference evidence="1 2" key="1">
    <citation type="submission" date="2020-05" db="EMBL/GenBank/DDBJ databases">
        <title>Draft genome sequence of Mycobacterium hippocampi DL, isolated from European seabass, Dicentrarchus labrax, reared in fish farms.</title>
        <authorList>
            <person name="Stathopoulou P."/>
            <person name="Asimakis E."/>
            <person name="Tzokas K."/>
            <person name="Batargias C."/>
            <person name="Tsiamis G."/>
        </authorList>
    </citation>
    <scope>NUCLEOTIDE SEQUENCE [LARGE SCALE GENOMIC DNA]</scope>
    <source>
        <strain evidence="1 2">DL</strain>
    </source>
</reference>
<proteinExistence type="predicted"/>
<accession>A0A850PQP6</accession>
<keyword evidence="2" id="KW-1185">Reference proteome</keyword>
<dbReference type="PANTHER" id="PTHR47505">
    <property type="entry name" value="DNA UTILIZATION PROTEIN YHGH"/>
    <property type="match status" value="1"/>
</dbReference>
<evidence type="ECO:0000313" key="1">
    <source>
        <dbReference type="EMBL" id="NVN52691.1"/>
    </source>
</evidence>